<evidence type="ECO:0000313" key="2">
    <source>
        <dbReference type="EMBL" id="ADB58128.1"/>
    </source>
</evidence>
<dbReference type="PaxDb" id="572546-Arcpr_1069"/>
<dbReference type="GO" id="GO:0051116">
    <property type="term" value="F:cobaltochelatase activity"/>
    <property type="evidence" value="ECO:0007669"/>
    <property type="project" value="UniProtKB-EC"/>
</dbReference>
<feature type="domain" description="CobN/magnesium chelatase" evidence="1">
    <location>
        <begin position="92"/>
        <end position="1192"/>
    </location>
</feature>
<accession>D2RDD4</accession>
<dbReference type="STRING" id="572546.Arcpr_1069"/>
<dbReference type="GeneID" id="8739746"/>
<dbReference type="AlphaFoldDB" id="D2RDD4"/>
<proteinExistence type="predicted"/>
<dbReference type="PANTHER" id="PTHR44119">
    <property type="entry name" value="MAGNESIUM-CHELATASE SUBUNIT CHLH, CHLOROPLASTIC"/>
    <property type="match status" value="1"/>
</dbReference>
<dbReference type="PANTHER" id="PTHR44119:SF7">
    <property type="entry name" value="MAGNESIUM CHELATASE SUBUNIT"/>
    <property type="match status" value="1"/>
</dbReference>
<dbReference type="EC" id="6.6.1.2" evidence="2"/>
<dbReference type="CDD" id="cd10150">
    <property type="entry name" value="CobN_like"/>
    <property type="match status" value="1"/>
</dbReference>
<dbReference type="RefSeq" id="WP_012940464.1">
    <property type="nucleotide sequence ID" value="NC_013741.1"/>
</dbReference>
<name>D2RDD4_ARCPA</name>
<protein>
    <submittedName>
        <fullName evidence="2">Cobaltochelatase</fullName>
        <ecNumber evidence="2">6.6.1.2</ecNumber>
    </submittedName>
</protein>
<dbReference type="InterPro" id="IPR003672">
    <property type="entry name" value="CobN/Mg_chltase"/>
</dbReference>
<gene>
    <name evidence="2" type="ordered locus">Arcpr_1069</name>
</gene>
<evidence type="ECO:0000259" key="1">
    <source>
        <dbReference type="Pfam" id="PF02514"/>
    </source>
</evidence>
<dbReference type="EMBL" id="CP001857">
    <property type="protein sequence ID" value="ADB58128.1"/>
    <property type="molecule type" value="Genomic_DNA"/>
</dbReference>
<dbReference type="OrthoDB" id="192131at2157"/>
<reference evidence="2 3" key="1">
    <citation type="journal article" date="2010" name="Stand. Genomic Sci.">
        <title>Complete genome sequence of Archaeoglobus profundus type strain (AV18).</title>
        <authorList>
            <person name="von Jan M."/>
            <person name="Lapidus A."/>
            <person name="Del Rio T.G."/>
            <person name="Copeland A."/>
            <person name="Tice H."/>
            <person name="Cheng J.F."/>
            <person name="Lucas S."/>
            <person name="Chen F."/>
            <person name="Nolan M."/>
            <person name="Goodwin L."/>
            <person name="Han C."/>
            <person name="Pitluck S."/>
            <person name="Liolios K."/>
            <person name="Ivanova N."/>
            <person name="Mavromatis K."/>
            <person name="Ovchinnikova G."/>
            <person name="Chertkov O."/>
            <person name="Pati A."/>
            <person name="Chen A."/>
            <person name="Palaniappan K."/>
            <person name="Land M."/>
            <person name="Hauser L."/>
            <person name="Chang Y.J."/>
            <person name="Jeffries C.D."/>
            <person name="Saunders E."/>
            <person name="Brettin T."/>
            <person name="Detter J.C."/>
            <person name="Chain P."/>
            <person name="Eichinger K."/>
            <person name="Huber H."/>
            <person name="Spring S."/>
            <person name="Rohde M."/>
            <person name="Goker M."/>
            <person name="Wirth R."/>
            <person name="Woyke T."/>
            <person name="Bristow J."/>
            <person name="Eisen J.A."/>
            <person name="Markowitz V."/>
            <person name="Hugenholtz P."/>
            <person name="Kyrpides N.C."/>
            <person name="Klenk H.P."/>
        </authorList>
    </citation>
    <scope>NUCLEOTIDE SEQUENCE [LARGE SCALE GENOMIC DNA]</scope>
    <source>
        <strain evidence="3">DSM 5631 / JCM 9629 / NBRC 100127 / Av18</strain>
    </source>
</reference>
<organism evidence="2 3">
    <name type="scientific">Archaeoglobus profundus (strain DSM 5631 / JCM 9629 / NBRC 100127 / Av18)</name>
    <dbReference type="NCBI Taxonomy" id="572546"/>
    <lineage>
        <taxon>Archaea</taxon>
        <taxon>Methanobacteriati</taxon>
        <taxon>Methanobacteriota</taxon>
        <taxon>Archaeoglobi</taxon>
        <taxon>Archaeoglobales</taxon>
        <taxon>Archaeoglobaceae</taxon>
        <taxon>Archaeoglobus</taxon>
    </lineage>
</organism>
<dbReference type="Pfam" id="PF02514">
    <property type="entry name" value="CobN-Mg_chel"/>
    <property type="match status" value="1"/>
</dbReference>
<dbReference type="Proteomes" id="UP000001901">
    <property type="component" value="Chromosome"/>
</dbReference>
<keyword evidence="2" id="KW-0436">Ligase</keyword>
<sequence length="1250" mass="142729">MICLVLGYGARPLATLRRILREEKIDGVVLTDQNCEKELEKILNSKVIFIYAHELPDSVVKSLKDCNAKIISAGGSEDLTNVPLNIYVKAKSYYIIGGEHNLRNLVRFLASLAGDLRDYGEPQDVPVHGIYHPRLGFFDSLEDYLNSYDKRPLIGLLFWRSSWLYGDTKHVEEIVNAFEKEGFGVIPVFVLPKDLTTGIGKDIDESVERFFTKDGQVVVDAVVSLISFGIEYLRKLEKLGVPIFSPICSYYQSVGDWKESNGVDYMTQVYSVIIPEVSGAIEPLFVAGSRNVEGFKIIEPYPEHVDYLVKRVKRWVELRRKPKKDVRIAIILINPPCKGLEANIAVGMGLDVPESIVRLLHRLKEEGYTVDGVPKSGEELIRLILERKAISEFRWTSVEDIVRCGGAIDFVSLDDYLEWFNELPEDLRNKMIKDWGKPEDVLAGRVDKALVGMVYNGKFVIPGIKFGNVFITPQPKFGCAGARCDGRICRILHDPTIVPPHQWWAVYRWIARKFKADVIIHFGTHGYLEFRPGKGVGLSPSCVPEASLDDIPHLYVYVVSNPMEGVIAKRRGYATLVDHIYPPMAMAEVLDELDSLLNQYARSKNLGENARRRKLYEEILKKAEECKIRIRNPENEDETIEEIHRYVDLMRGSQINLGLHVFGNPPRDAKRLAEYIVTAMAYDSHYSPSIRRVVAEAIGLNYDEIKRNPMGVTNGYTNRELLEIIHKLSVGTLKRLLNGEGYDVIYEEIGKIGFKVVDELKLRKVFEKALEVAKKIVECKREYEGFLKGLRGEYVEPGPSGAITRGKFEILPTGRNFYAVDPRSLPTKSAWYVGVETAEKLLEEFKRKHGRYPESVGQILWSIDAYKADGEQIAQILYLLGVKPIWKGDRVVGLEVIPLEKLGRPRIDVLVRISGIVRDTLPNYIHLIDEAIEKVVTLDEPIEMNYVRKHYIEHIKKLVEMGRSFEEARKFARFRVFGAPPGAYGAGVNLAVESSGWKADEDLAKVWVQWGGYAYSREDFGVEAHESLILNLKEVDVISRNHVSDEHDLTNCCCYFAYHGGFKNAVDALTGKNVDIVQVDTRDLSDTKVVNVKVEIERVVRTKLLNDMWIEEMKKHGYRGASEFSKKILHLYGWEATTNLVEDWIFDEIAEKYVLDEEMRRWFEKNNVYALEEIARRLIEAYERGLWKTSEDLIERLREVYSEIEGILEENIGEGDIQGGVIEIYTAEDDEHWMEKLEEVDRLWRLAKSA</sequence>
<evidence type="ECO:0000313" key="3">
    <source>
        <dbReference type="Proteomes" id="UP000001901"/>
    </source>
</evidence>
<dbReference type="HOGENOM" id="CLU_002017_1_2_2"/>
<dbReference type="KEGG" id="apo:Arcpr_1069"/>
<dbReference type="eggNOG" id="arCOG03022">
    <property type="taxonomic scope" value="Archaea"/>
</dbReference>
<keyword evidence="3" id="KW-1185">Reference proteome</keyword>